<dbReference type="Proteomes" id="UP000015105">
    <property type="component" value="Chromosome 7D"/>
</dbReference>
<feature type="domain" description="FAS1" evidence="8">
    <location>
        <begin position="1"/>
        <end position="65"/>
    </location>
</feature>
<dbReference type="InterPro" id="IPR000782">
    <property type="entry name" value="FAS1_domain"/>
</dbReference>
<dbReference type="PROSITE" id="PS50213">
    <property type="entry name" value="FAS1"/>
    <property type="match status" value="1"/>
</dbReference>
<organism evidence="9 10">
    <name type="scientific">Aegilops tauschii subsp. strangulata</name>
    <name type="common">Goatgrass</name>
    <dbReference type="NCBI Taxonomy" id="200361"/>
    <lineage>
        <taxon>Eukaryota</taxon>
        <taxon>Viridiplantae</taxon>
        <taxon>Streptophyta</taxon>
        <taxon>Embryophyta</taxon>
        <taxon>Tracheophyta</taxon>
        <taxon>Spermatophyta</taxon>
        <taxon>Magnoliopsida</taxon>
        <taxon>Liliopsida</taxon>
        <taxon>Poales</taxon>
        <taxon>Poaceae</taxon>
        <taxon>BOP clade</taxon>
        <taxon>Pooideae</taxon>
        <taxon>Triticodae</taxon>
        <taxon>Triticeae</taxon>
        <taxon>Triticinae</taxon>
        <taxon>Aegilops</taxon>
    </lineage>
</organism>
<comment type="subcellular location">
    <subcellularLocation>
        <location evidence="1">Cell membrane</location>
        <topology evidence="1">Lipid-anchor</topology>
        <topology evidence="1">GPI-anchor</topology>
    </subcellularLocation>
</comment>
<dbReference type="EnsemblPlants" id="AET7Gv20536500.2">
    <property type="protein sequence ID" value="AET7Gv20536500.2"/>
    <property type="gene ID" value="AET7Gv20536500"/>
</dbReference>
<evidence type="ECO:0000256" key="6">
    <source>
        <dbReference type="ARBA" id="ARBA00023136"/>
    </source>
</evidence>
<evidence type="ECO:0000256" key="3">
    <source>
        <dbReference type="ARBA" id="ARBA00022475"/>
    </source>
</evidence>
<reference evidence="9" key="4">
    <citation type="submission" date="2019-03" db="UniProtKB">
        <authorList>
            <consortium name="EnsemblPlants"/>
        </authorList>
    </citation>
    <scope>IDENTIFICATION</scope>
</reference>
<reference evidence="9" key="3">
    <citation type="journal article" date="2017" name="Nature">
        <title>Genome sequence of the progenitor of the wheat D genome Aegilops tauschii.</title>
        <authorList>
            <person name="Luo M.C."/>
            <person name="Gu Y.Q."/>
            <person name="Puiu D."/>
            <person name="Wang H."/>
            <person name="Twardziok S.O."/>
            <person name="Deal K.R."/>
            <person name="Huo N."/>
            <person name="Zhu T."/>
            <person name="Wang L."/>
            <person name="Wang Y."/>
            <person name="McGuire P.E."/>
            <person name="Liu S."/>
            <person name="Long H."/>
            <person name="Ramasamy R.K."/>
            <person name="Rodriguez J.C."/>
            <person name="Van S.L."/>
            <person name="Yuan L."/>
            <person name="Wang Z."/>
            <person name="Xia Z."/>
            <person name="Xiao L."/>
            <person name="Anderson O.D."/>
            <person name="Ouyang S."/>
            <person name="Liang Y."/>
            <person name="Zimin A.V."/>
            <person name="Pertea G."/>
            <person name="Qi P."/>
            <person name="Bennetzen J.L."/>
            <person name="Dai X."/>
            <person name="Dawson M.W."/>
            <person name="Muller H.G."/>
            <person name="Kugler K."/>
            <person name="Rivarola-Duarte L."/>
            <person name="Spannagl M."/>
            <person name="Mayer K.F.X."/>
            <person name="Lu F.H."/>
            <person name="Bevan M.W."/>
            <person name="Leroy P."/>
            <person name="Li P."/>
            <person name="You F.M."/>
            <person name="Sun Q."/>
            <person name="Liu Z."/>
            <person name="Lyons E."/>
            <person name="Wicker T."/>
            <person name="Salzberg S.L."/>
            <person name="Devos K.M."/>
            <person name="Dvorak J."/>
        </authorList>
    </citation>
    <scope>NUCLEOTIDE SEQUENCE [LARGE SCALE GENOMIC DNA]</scope>
    <source>
        <strain evidence="9">cv. AL8/78</strain>
    </source>
</reference>
<evidence type="ECO:0000256" key="2">
    <source>
        <dbReference type="ARBA" id="ARBA00007843"/>
    </source>
</evidence>
<keyword evidence="6" id="KW-0472">Membrane</keyword>
<evidence type="ECO:0000256" key="4">
    <source>
        <dbReference type="ARBA" id="ARBA00022622"/>
    </source>
</evidence>
<keyword evidence="7" id="KW-0449">Lipoprotein</keyword>
<dbReference type="SUPFAM" id="SSF82153">
    <property type="entry name" value="FAS1 domain"/>
    <property type="match status" value="1"/>
</dbReference>
<dbReference type="InterPro" id="IPR033254">
    <property type="entry name" value="Plant_FLA"/>
</dbReference>
<dbReference type="AlphaFoldDB" id="A0A453RC64"/>
<evidence type="ECO:0000313" key="10">
    <source>
        <dbReference type="Proteomes" id="UP000015105"/>
    </source>
</evidence>
<keyword evidence="4" id="KW-0336">GPI-anchor</keyword>
<proteinExistence type="inferred from homology"/>
<dbReference type="Pfam" id="PF02469">
    <property type="entry name" value="Fasciclin"/>
    <property type="match status" value="1"/>
</dbReference>
<comment type="similarity">
    <text evidence="2">Belongs to the fasciclin-like AGP family.</text>
</comment>
<keyword evidence="3" id="KW-1003">Cell membrane</keyword>
<dbReference type="InterPro" id="IPR036378">
    <property type="entry name" value="FAS1_dom_sf"/>
</dbReference>
<evidence type="ECO:0000256" key="7">
    <source>
        <dbReference type="ARBA" id="ARBA00023288"/>
    </source>
</evidence>
<dbReference type="PANTHER" id="PTHR32382">
    <property type="entry name" value="FASCICLIN-LIKE ARABINOGALACTAN PROTEIN"/>
    <property type="match status" value="1"/>
</dbReference>
<evidence type="ECO:0000259" key="8">
    <source>
        <dbReference type="PROSITE" id="PS50213"/>
    </source>
</evidence>
<dbReference type="PANTHER" id="PTHR32382:SF52">
    <property type="entry name" value="FAS1 DOMAIN-CONTAINING PROTEIN"/>
    <property type="match status" value="1"/>
</dbReference>
<dbReference type="GO" id="GO:0098552">
    <property type="term" value="C:side of membrane"/>
    <property type="evidence" value="ECO:0007669"/>
    <property type="project" value="UniProtKB-KW"/>
</dbReference>
<accession>A0A453RC64</accession>
<protein>
    <recommendedName>
        <fullName evidence="8">FAS1 domain-containing protein</fullName>
    </recommendedName>
</protein>
<sequence>TETLAAASPDFAQFSAALAAANLSAEIDGRSPVTVLAVDNAAVARLGERRLQPDALARVLSLHVLLDYLGDARLRRQRTTPRHRRSRPKSPCLRQRPWWRRRRKDLGRTEISRLPTSTRVAPATRSRGASARWWRWPCRSSCFCCGEQSVLGMNARC</sequence>
<reference evidence="10" key="1">
    <citation type="journal article" date="2014" name="Science">
        <title>Ancient hybridizations among the ancestral genomes of bread wheat.</title>
        <authorList>
            <consortium name="International Wheat Genome Sequencing Consortium,"/>
            <person name="Marcussen T."/>
            <person name="Sandve S.R."/>
            <person name="Heier L."/>
            <person name="Spannagl M."/>
            <person name="Pfeifer M."/>
            <person name="Jakobsen K.S."/>
            <person name="Wulff B.B."/>
            <person name="Steuernagel B."/>
            <person name="Mayer K.F."/>
            <person name="Olsen O.A."/>
        </authorList>
    </citation>
    <scope>NUCLEOTIDE SEQUENCE [LARGE SCALE GENOMIC DNA]</scope>
    <source>
        <strain evidence="10">cv. AL8/78</strain>
    </source>
</reference>
<reference evidence="10" key="2">
    <citation type="journal article" date="2017" name="Nat. Plants">
        <title>The Aegilops tauschii genome reveals multiple impacts of transposons.</title>
        <authorList>
            <person name="Zhao G."/>
            <person name="Zou C."/>
            <person name="Li K."/>
            <person name="Wang K."/>
            <person name="Li T."/>
            <person name="Gao L."/>
            <person name="Zhang X."/>
            <person name="Wang H."/>
            <person name="Yang Z."/>
            <person name="Liu X."/>
            <person name="Jiang W."/>
            <person name="Mao L."/>
            <person name="Kong X."/>
            <person name="Jiao Y."/>
            <person name="Jia J."/>
        </authorList>
    </citation>
    <scope>NUCLEOTIDE SEQUENCE [LARGE SCALE GENOMIC DNA]</scope>
    <source>
        <strain evidence="10">cv. AL8/78</strain>
    </source>
</reference>
<name>A0A453RC64_AEGTS</name>
<evidence type="ECO:0000256" key="5">
    <source>
        <dbReference type="ARBA" id="ARBA00022729"/>
    </source>
</evidence>
<keyword evidence="10" id="KW-1185">Reference proteome</keyword>
<keyword evidence="4" id="KW-0325">Glycoprotein</keyword>
<keyword evidence="5" id="KW-0732">Signal</keyword>
<dbReference type="Gramene" id="AET7Gv20536500.2">
    <property type="protein sequence ID" value="AET7Gv20536500.2"/>
    <property type="gene ID" value="AET7Gv20536500"/>
</dbReference>
<evidence type="ECO:0000256" key="1">
    <source>
        <dbReference type="ARBA" id="ARBA00004609"/>
    </source>
</evidence>
<dbReference type="GO" id="GO:0005886">
    <property type="term" value="C:plasma membrane"/>
    <property type="evidence" value="ECO:0007669"/>
    <property type="project" value="UniProtKB-SubCell"/>
</dbReference>
<reference evidence="9" key="5">
    <citation type="journal article" date="2021" name="G3 (Bethesda)">
        <title>Aegilops tauschii genome assembly Aet v5.0 features greater sequence contiguity and improved annotation.</title>
        <authorList>
            <person name="Wang L."/>
            <person name="Zhu T."/>
            <person name="Rodriguez J.C."/>
            <person name="Deal K.R."/>
            <person name="Dubcovsky J."/>
            <person name="McGuire P.E."/>
            <person name="Lux T."/>
            <person name="Spannagl M."/>
            <person name="Mayer K.F.X."/>
            <person name="Baldrich P."/>
            <person name="Meyers B.C."/>
            <person name="Huo N."/>
            <person name="Gu Y.Q."/>
            <person name="Zhou H."/>
            <person name="Devos K.M."/>
            <person name="Bennetzen J.L."/>
            <person name="Unver T."/>
            <person name="Budak H."/>
            <person name="Gulick P.J."/>
            <person name="Galiba G."/>
            <person name="Kalapos B."/>
            <person name="Nelson D.R."/>
            <person name="Li P."/>
            <person name="You F.M."/>
            <person name="Luo M.C."/>
            <person name="Dvorak J."/>
        </authorList>
    </citation>
    <scope>NUCLEOTIDE SEQUENCE [LARGE SCALE GENOMIC DNA]</scope>
    <source>
        <strain evidence="9">cv. AL8/78</strain>
    </source>
</reference>
<dbReference type="Gene3D" id="2.30.180.10">
    <property type="entry name" value="FAS1 domain"/>
    <property type="match status" value="1"/>
</dbReference>
<evidence type="ECO:0000313" key="9">
    <source>
        <dbReference type="EnsemblPlants" id="AET7Gv20536500.2"/>
    </source>
</evidence>